<evidence type="ECO:0000313" key="3">
    <source>
        <dbReference type="EMBL" id="NEN23168.1"/>
    </source>
</evidence>
<evidence type="ECO:0000256" key="2">
    <source>
        <dbReference type="SAM" id="Phobius"/>
    </source>
</evidence>
<protein>
    <submittedName>
        <fullName evidence="3">Uncharacterized protein</fullName>
    </submittedName>
</protein>
<feature type="transmembrane region" description="Helical" evidence="2">
    <location>
        <begin position="104"/>
        <end position="126"/>
    </location>
</feature>
<gene>
    <name evidence="3" type="ORF">G3O08_06605</name>
</gene>
<keyword evidence="2" id="KW-1133">Transmembrane helix</keyword>
<feature type="region of interest" description="Disordered" evidence="1">
    <location>
        <begin position="1"/>
        <end position="44"/>
    </location>
</feature>
<proteinExistence type="predicted"/>
<reference evidence="3 4" key="1">
    <citation type="submission" date="2020-02" db="EMBL/GenBank/DDBJ databases">
        <title>Out from the shadows clarifying the taxonomy of the family Cryomorphaceae and related taxa by utilizing the GTDB taxonomic framework.</title>
        <authorList>
            <person name="Bowman J.P."/>
        </authorList>
    </citation>
    <scope>NUCLEOTIDE SEQUENCE [LARGE SCALE GENOMIC DNA]</scope>
    <source>
        <strain evidence="3 4">QSSC 1-22</strain>
    </source>
</reference>
<feature type="compositionally biased region" description="Basic and acidic residues" evidence="1">
    <location>
        <begin position="1"/>
        <end position="27"/>
    </location>
</feature>
<keyword evidence="4" id="KW-1185">Reference proteome</keyword>
<keyword evidence="2" id="KW-0812">Transmembrane</keyword>
<accession>A0A7K3WNR5</accession>
<name>A0A7K3WNR5_9FLAO</name>
<comment type="caution">
    <text evidence="3">The sequence shown here is derived from an EMBL/GenBank/DDBJ whole genome shotgun (WGS) entry which is preliminary data.</text>
</comment>
<dbReference type="EMBL" id="JAAGVY010000008">
    <property type="protein sequence ID" value="NEN23168.1"/>
    <property type="molecule type" value="Genomic_DNA"/>
</dbReference>
<dbReference type="AlphaFoldDB" id="A0A7K3WNR5"/>
<dbReference type="Proteomes" id="UP000486602">
    <property type="component" value="Unassembled WGS sequence"/>
</dbReference>
<keyword evidence="2" id="KW-0472">Membrane</keyword>
<dbReference type="RefSeq" id="WP_163284112.1">
    <property type="nucleotide sequence ID" value="NZ_JAAGVY010000008.1"/>
</dbReference>
<evidence type="ECO:0000313" key="4">
    <source>
        <dbReference type="Proteomes" id="UP000486602"/>
    </source>
</evidence>
<organism evidence="3 4">
    <name type="scientific">Cryomorpha ignava</name>
    <dbReference type="NCBI Taxonomy" id="101383"/>
    <lineage>
        <taxon>Bacteria</taxon>
        <taxon>Pseudomonadati</taxon>
        <taxon>Bacteroidota</taxon>
        <taxon>Flavobacteriia</taxon>
        <taxon>Flavobacteriales</taxon>
        <taxon>Cryomorphaceae</taxon>
        <taxon>Cryomorpha</taxon>
    </lineage>
</organism>
<evidence type="ECO:0000256" key="1">
    <source>
        <dbReference type="SAM" id="MobiDB-lite"/>
    </source>
</evidence>
<sequence>MTGNEKRHIKDHLPKHSPDDSVWDKIDAQLNSESGEKSKNNSKKLKIFLPQHNPSENVWNEIDHKLAAAEMRSNLPKHEPDDELWTKLEAQIEQPEKTEGRRYLILKWAAVLILALGSAVILKIIINDKPKLEYHVEWEDAREPAAADTDRNGWDGIAGNELIEQLCLRSKTVCETPEFKNLEEELIQLEKDRAEIEAQINPYADNGKLERMLVHLEIEHSKIVNEMTRKLL</sequence>